<dbReference type="EMBL" id="PTQR01000128">
    <property type="protein sequence ID" value="TKX18500.1"/>
    <property type="molecule type" value="Genomic_DNA"/>
</dbReference>
<evidence type="ECO:0000256" key="3">
    <source>
        <dbReference type="ARBA" id="ARBA00022679"/>
    </source>
</evidence>
<dbReference type="PRINTS" id="PR00105">
    <property type="entry name" value="C5METTRFRASE"/>
</dbReference>
<dbReference type="InterPro" id="IPR050390">
    <property type="entry name" value="C5-Methyltransferase"/>
</dbReference>
<dbReference type="AlphaFoldDB" id="A0A4U7APQ6"/>
<dbReference type="GO" id="GO:0032259">
    <property type="term" value="P:methylation"/>
    <property type="evidence" value="ECO:0007669"/>
    <property type="project" value="UniProtKB-KW"/>
</dbReference>
<dbReference type="Proteomes" id="UP000308133">
    <property type="component" value="Unassembled WGS sequence"/>
</dbReference>
<dbReference type="InterPro" id="IPR001525">
    <property type="entry name" value="C5_MeTfrase"/>
</dbReference>
<accession>A0A4U7APQ6</accession>
<dbReference type="PANTHER" id="PTHR10629">
    <property type="entry name" value="CYTOSINE-SPECIFIC METHYLTRANSFERASE"/>
    <property type="match status" value="1"/>
</dbReference>
<dbReference type="GO" id="GO:0003886">
    <property type="term" value="F:DNA (cytosine-5-)-methyltransferase activity"/>
    <property type="evidence" value="ECO:0007669"/>
    <property type="project" value="UniProtKB-EC"/>
</dbReference>
<sequence length="649" mass="74024">MPPIRHHRQPHRSDPPNPIVVDDDVHVIHEISDDDDVEIISERAAFQQSRIQRHRSLTHPQRTGNTSPYWIEISMHPADGHTLKKGTVLKLDRYDGDYFQVRRMFKDAANGDELVLCGIRFRKLSKMSPGHESEAKEIAMIQEVFTDSIKDSRGRVLETFTLDKVRPIAKRRICFSNHLRPVQYQQGRMNEFFPQMAQASGSRPAGTLVCRSKYVVEFDGPSTARARKIQETWMNLTDQEADEGFAIEDRLFRLQRKQIARTARRQESGTHSNQPTPETPFPGRYTACDGFSGAGGATAGAKSAGLEVLWSFDNDPKAMHSYRRNHHDVKSLVASFFDFVRQYGDRVKVDILMLSFPCQFFSPAHTTPGRNDDANEVCMLGLGDILAKIKPRLVVIEQTNGMDRVKFRQHLLAVIAGFRNNDYSVRKGVVNFVGLGLPSTRRRLIFLGAAPGEKLPSLPKQIYNLSFDNPRPDLYPTVSIQDVIDRVVTHHPEHRFDKTELRPTNRVRPIDPRKSHLGTFTCRRSTKERHNIHWSGTRFWTIHELLLLQGFPQNYRLKGNLTAKLRQIGNAFPPVAAELIYRECIKSLSETDREDARADLRTNMQDESPSERRFDRQTREAIAASLYDLPPGSSQDSAITIRDGSRSAR</sequence>
<reference evidence="7 8" key="1">
    <citation type="submission" date="2018-02" db="EMBL/GenBank/DDBJ databases">
        <title>Draft genome sequences of Elsinoe sp., causing black scab on jojoba.</title>
        <authorList>
            <person name="Stodart B."/>
            <person name="Jeffress S."/>
            <person name="Ash G."/>
            <person name="Arun Chinnappa K."/>
        </authorList>
    </citation>
    <scope>NUCLEOTIDE SEQUENCE [LARGE SCALE GENOMIC DNA]</scope>
    <source>
        <strain evidence="7 8">Hillstone_2</strain>
    </source>
</reference>
<comment type="caution">
    <text evidence="7">The sequence shown here is derived from an EMBL/GenBank/DDBJ whole genome shotgun (WGS) entry which is preliminary data.</text>
</comment>
<feature type="region of interest" description="Disordered" evidence="6">
    <location>
        <begin position="598"/>
        <end position="617"/>
    </location>
</feature>
<dbReference type="EC" id="2.1.1.37" evidence="1"/>
<evidence type="ECO:0000313" key="7">
    <source>
        <dbReference type="EMBL" id="TKX18500.1"/>
    </source>
</evidence>
<dbReference type="GO" id="GO:0003677">
    <property type="term" value="F:DNA binding"/>
    <property type="evidence" value="ECO:0007669"/>
    <property type="project" value="TreeGrafter"/>
</dbReference>
<dbReference type="Gene3D" id="3.40.50.150">
    <property type="entry name" value="Vaccinia Virus protein VP39"/>
    <property type="match status" value="1"/>
</dbReference>
<keyword evidence="4 5" id="KW-0949">S-adenosyl-L-methionine</keyword>
<evidence type="ECO:0000256" key="1">
    <source>
        <dbReference type="ARBA" id="ARBA00011975"/>
    </source>
</evidence>
<evidence type="ECO:0000256" key="6">
    <source>
        <dbReference type="SAM" id="MobiDB-lite"/>
    </source>
</evidence>
<dbReference type="PROSITE" id="PS51679">
    <property type="entry name" value="SAM_MT_C5"/>
    <property type="match status" value="1"/>
</dbReference>
<feature type="active site" evidence="5">
    <location>
        <position position="358"/>
    </location>
</feature>
<gene>
    <name evidence="7" type="ORF">C1H76_9289</name>
</gene>
<dbReference type="Pfam" id="PF00145">
    <property type="entry name" value="DNA_methylase"/>
    <property type="match status" value="2"/>
</dbReference>
<dbReference type="InterPro" id="IPR029063">
    <property type="entry name" value="SAM-dependent_MTases_sf"/>
</dbReference>
<evidence type="ECO:0000313" key="8">
    <source>
        <dbReference type="Proteomes" id="UP000308133"/>
    </source>
</evidence>
<proteinExistence type="inferred from homology"/>
<evidence type="ECO:0000256" key="4">
    <source>
        <dbReference type="ARBA" id="ARBA00022691"/>
    </source>
</evidence>
<evidence type="ECO:0000256" key="5">
    <source>
        <dbReference type="PROSITE-ProRule" id="PRU01016"/>
    </source>
</evidence>
<feature type="region of interest" description="Disordered" evidence="6">
    <location>
        <begin position="625"/>
        <end position="649"/>
    </location>
</feature>
<comment type="similarity">
    <text evidence="5">Belongs to the class I-like SAM-binding methyltransferase superfamily. C5-methyltransferase family.</text>
</comment>
<feature type="region of interest" description="Disordered" evidence="6">
    <location>
        <begin position="260"/>
        <end position="285"/>
    </location>
</feature>
<dbReference type="SUPFAM" id="SSF53335">
    <property type="entry name" value="S-adenosyl-L-methionine-dependent methyltransferases"/>
    <property type="match status" value="1"/>
</dbReference>
<dbReference type="Gene3D" id="3.90.120.10">
    <property type="entry name" value="DNA Methylase, subunit A, domain 2"/>
    <property type="match status" value="1"/>
</dbReference>
<evidence type="ECO:0000256" key="2">
    <source>
        <dbReference type="ARBA" id="ARBA00022603"/>
    </source>
</evidence>
<dbReference type="GO" id="GO:0044027">
    <property type="term" value="P:negative regulation of gene expression via chromosomal CpG island methylation"/>
    <property type="evidence" value="ECO:0007669"/>
    <property type="project" value="TreeGrafter"/>
</dbReference>
<protein>
    <recommendedName>
        <fullName evidence="1">DNA (cytosine-5-)-methyltransferase</fullName>
        <ecNumber evidence="1">2.1.1.37</ecNumber>
    </recommendedName>
</protein>
<dbReference type="PANTHER" id="PTHR10629:SF52">
    <property type="entry name" value="DNA (CYTOSINE-5)-METHYLTRANSFERASE 1"/>
    <property type="match status" value="1"/>
</dbReference>
<name>A0A4U7APQ6_9PEZI</name>
<organism evidence="7 8">
    <name type="scientific">Elsinoe australis</name>
    <dbReference type="NCBI Taxonomy" id="40998"/>
    <lineage>
        <taxon>Eukaryota</taxon>
        <taxon>Fungi</taxon>
        <taxon>Dikarya</taxon>
        <taxon>Ascomycota</taxon>
        <taxon>Pezizomycotina</taxon>
        <taxon>Dothideomycetes</taxon>
        <taxon>Dothideomycetidae</taxon>
        <taxon>Myriangiales</taxon>
        <taxon>Elsinoaceae</taxon>
        <taxon>Elsinoe</taxon>
    </lineage>
</organism>
<keyword evidence="2 5" id="KW-0489">Methyltransferase</keyword>
<dbReference type="GO" id="GO:0005634">
    <property type="term" value="C:nucleus"/>
    <property type="evidence" value="ECO:0007669"/>
    <property type="project" value="TreeGrafter"/>
</dbReference>
<keyword evidence="3 5" id="KW-0808">Transferase</keyword>